<evidence type="ECO:0000256" key="1">
    <source>
        <dbReference type="RuleBase" id="RU363094"/>
    </source>
</evidence>
<dbReference type="EMBL" id="QGLT01000002">
    <property type="protein sequence ID" value="PXZ00505.1"/>
    <property type="molecule type" value="Genomic_DNA"/>
</dbReference>
<dbReference type="Gene3D" id="3.40.630.30">
    <property type="match status" value="1"/>
</dbReference>
<comment type="function">
    <text evidence="1">Acetylates the N-terminal alanine of ribosomal protein bS18.</text>
</comment>
<reference evidence="3 4" key="1">
    <citation type="submission" date="2018-05" db="EMBL/GenBank/DDBJ databases">
        <title>Reference genomes for bee gut microbiota database.</title>
        <authorList>
            <person name="Ellegaard K.M."/>
        </authorList>
    </citation>
    <scope>NUCLEOTIDE SEQUENCE [LARGE SCALE GENOMIC DNA]</scope>
    <source>
        <strain evidence="3 4">ESL0284</strain>
    </source>
</reference>
<dbReference type="PROSITE" id="PS51186">
    <property type="entry name" value="GNAT"/>
    <property type="match status" value="1"/>
</dbReference>
<keyword evidence="3" id="KW-0808">Transferase</keyword>
<dbReference type="GO" id="GO:0005737">
    <property type="term" value="C:cytoplasm"/>
    <property type="evidence" value="ECO:0007669"/>
    <property type="project" value="UniProtKB-SubCell"/>
</dbReference>
<evidence type="ECO:0000313" key="3">
    <source>
        <dbReference type="EMBL" id="PXZ00505.1"/>
    </source>
</evidence>
<dbReference type="EC" id="2.3.1.266" evidence="1"/>
<keyword evidence="4" id="KW-1185">Reference proteome</keyword>
<dbReference type="InterPro" id="IPR016181">
    <property type="entry name" value="Acyl_CoA_acyltransferase"/>
</dbReference>
<proteinExistence type="inferred from homology"/>
<evidence type="ECO:0000313" key="4">
    <source>
        <dbReference type="Proteomes" id="UP000247565"/>
    </source>
</evidence>
<dbReference type="SUPFAM" id="SSF55729">
    <property type="entry name" value="Acyl-CoA N-acyltransferases (Nat)"/>
    <property type="match status" value="1"/>
</dbReference>
<dbReference type="PANTHER" id="PTHR47542:SF2">
    <property type="entry name" value="ACYL-COA N-ACYLTRANSFERASES (NAT) SUPERFAMILY PROTEIN"/>
    <property type="match status" value="1"/>
</dbReference>
<dbReference type="PANTHER" id="PTHR47542">
    <property type="entry name" value="ACYL-COA N-ACYLTRANSFERASES (NAT) SUPERFAMILY PROTEIN"/>
    <property type="match status" value="1"/>
</dbReference>
<dbReference type="GO" id="GO:0008999">
    <property type="term" value="F:protein-N-terminal-alanine acetyltransferase activity"/>
    <property type="evidence" value="ECO:0007669"/>
    <property type="project" value="UniProtKB-EC"/>
</dbReference>
<dbReference type="Pfam" id="PF00583">
    <property type="entry name" value="Acetyltransf_1"/>
    <property type="match status" value="1"/>
</dbReference>
<dbReference type="NCBIfam" id="TIGR01575">
    <property type="entry name" value="rimI"/>
    <property type="match status" value="1"/>
</dbReference>
<dbReference type="RefSeq" id="WP_110438648.1">
    <property type="nucleotide sequence ID" value="NZ_CP046393.1"/>
</dbReference>
<evidence type="ECO:0000259" key="2">
    <source>
        <dbReference type="PROSITE" id="PS51186"/>
    </source>
</evidence>
<accession>A0A318N211</accession>
<organism evidence="3 4">
    <name type="scientific">Commensalibacter melissae</name>
    <dbReference type="NCBI Taxonomy" id="2070537"/>
    <lineage>
        <taxon>Bacteria</taxon>
        <taxon>Pseudomonadati</taxon>
        <taxon>Pseudomonadota</taxon>
        <taxon>Alphaproteobacteria</taxon>
        <taxon>Acetobacterales</taxon>
        <taxon>Acetobacteraceae</taxon>
    </lineage>
</organism>
<comment type="caution">
    <text evidence="3">The sequence shown here is derived from an EMBL/GenBank/DDBJ whole genome shotgun (WGS) entry which is preliminary data.</text>
</comment>
<comment type="subcellular location">
    <subcellularLocation>
        <location evidence="1">Cytoplasm</location>
    </subcellularLocation>
</comment>
<name>A0A318N211_9PROT</name>
<dbReference type="Proteomes" id="UP000247565">
    <property type="component" value="Unassembled WGS sequence"/>
</dbReference>
<comment type="catalytic activity">
    <reaction evidence="1">
        <text>N-terminal L-alanyl-[ribosomal protein bS18] + acetyl-CoA = N-terminal N(alpha)-acetyl-L-alanyl-[ribosomal protein bS18] + CoA + H(+)</text>
        <dbReference type="Rhea" id="RHEA:43756"/>
        <dbReference type="Rhea" id="RHEA-COMP:10676"/>
        <dbReference type="Rhea" id="RHEA-COMP:10677"/>
        <dbReference type="ChEBI" id="CHEBI:15378"/>
        <dbReference type="ChEBI" id="CHEBI:57287"/>
        <dbReference type="ChEBI" id="CHEBI:57288"/>
        <dbReference type="ChEBI" id="CHEBI:64718"/>
        <dbReference type="ChEBI" id="CHEBI:83683"/>
        <dbReference type="EC" id="2.3.1.266"/>
    </reaction>
</comment>
<dbReference type="InterPro" id="IPR000182">
    <property type="entry name" value="GNAT_dom"/>
</dbReference>
<dbReference type="AlphaFoldDB" id="A0A318N211"/>
<protein>
    <recommendedName>
        <fullName evidence="1">[Ribosomal protein bS18]-alanine N-acetyltransferase</fullName>
        <ecNumber evidence="1">2.3.1.266</ecNumber>
    </recommendedName>
</protein>
<dbReference type="CDD" id="cd04301">
    <property type="entry name" value="NAT_SF"/>
    <property type="match status" value="1"/>
</dbReference>
<dbReference type="OrthoDB" id="9804026at2"/>
<sequence length="149" mass="17331">MLIQFITEGNGLEYPLALLHQSAFPEHEYWKPEDFKTLMALPTHSACVYMDKENVMLGFLFYSKIIDEAEIVTFAVSPPFQGRGIGKAILEQFIKKMKMENIKSVFLEVAEDNKKAYQLYCNYNFEVQTKRVDYYGKNKNAYLMLKSLS</sequence>
<gene>
    <name evidence="3" type="primary">rimI</name>
    <name evidence="3" type="ORF">DK869_03605</name>
</gene>
<feature type="domain" description="N-acetyltransferase" evidence="2">
    <location>
        <begin position="1"/>
        <end position="149"/>
    </location>
</feature>
<keyword evidence="1" id="KW-0963">Cytoplasm</keyword>
<comment type="similarity">
    <text evidence="1">Belongs to the acetyltransferase family. RimI subfamily.</text>
</comment>
<dbReference type="InterPro" id="IPR006464">
    <property type="entry name" value="AcTrfase_RimI/Ard1"/>
</dbReference>